<reference evidence="8 9" key="1">
    <citation type="journal article" date="2012" name="J. Bacteriol.">
        <title>Genome sequence of proteorhodopsin-containing sea ice bacterium Glaciecola punicea ACAM 611T.</title>
        <authorList>
            <person name="Qin Q.-L."/>
            <person name="Xie B.-B."/>
            <person name="Shu Y.-L."/>
            <person name="Rong J.-C."/>
            <person name="Zhao D.-L."/>
            <person name="Zhang X.-Y."/>
            <person name="Chen X.-L."/>
            <person name="Zhou B.-C."/>
            <person name="Zhanga Y.-Z."/>
        </authorList>
    </citation>
    <scope>NUCLEOTIDE SEQUENCE [LARGE SCALE GENOMIC DNA]</scope>
    <source>
        <strain evidence="8 9">ACAM 611</strain>
    </source>
</reference>
<evidence type="ECO:0000256" key="5">
    <source>
        <dbReference type="ARBA" id="ARBA00022989"/>
    </source>
</evidence>
<dbReference type="PANTHER" id="PTHR42865">
    <property type="entry name" value="PROTON/GLUTAMATE-ASPARTATE SYMPORTER"/>
    <property type="match status" value="1"/>
</dbReference>
<dbReference type="Gene3D" id="1.10.3860.10">
    <property type="entry name" value="Sodium:dicarboxylate symporter"/>
    <property type="match status" value="1"/>
</dbReference>
<feature type="transmembrane region" description="Helical" evidence="7">
    <location>
        <begin position="236"/>
        <end position="262"/>
    </location>
</feature>
<feature type="transmembrane region" description="Helical" evidence="7">
    <location>
        <begin position="209"/>
        <end position="230"/>
    </location>
</feature>
<dbReference type="GO" id="GO:0005886">
    <property type="term" value="C:plasma membrane"/>
    <property type="evidence" value="ECO:0007669"/>
    <property type="project" value="UniProtKB-SubCell"/>
</dbReference>
<evidence type="ECO:0000256" key="4">
    <source>
        <dbReference type="ARBA" id="ARBA00022692"/>
    </source>
</evidence>
<evidence type="ECO:0000256" key="3">
    <source>
        <dbReference type="ARBA" id="ARBA00022475"/>
    </source>
</evidence>
<comment type="subcellular location">
    <subcellularLocation>
        <location evidence="1">Cell membrane</location>
        <topology evidence="1">Multi-pass membrane protein</topology>
    </subcellularLocation>
</comment>
<name>H5TCR5_9ALTE</name>
<keyword evidence="9" id="KW-1185">Reference proteome</keyword>
<keyword evidence="5 7" id="KW-1133">Transmembrane helix</keyword>
<comment type="caution">
    <text evidence="8">The sequence shown here is derived from an EMBL/GenBank/DDBJ whole genome shotgun (WGS) entry which is preliminary data.</text>
</comment>
<sequence>MSKHKIKWINFEALKSPWAIFLGLCSGVYIGFFKPEYVGFFSPVGVIYLDILKMCILPIVISAISLSIGRLKSGKGDTRFIKRMLLVFAGSILIAGVVGVSLGILGGPGNNLGNDAQLSLGNIVQSANESELEISIFTPYEALNDKNILKDFLYSIVPNNIFHALTTGSMLNILFFSILFGLAVGSIKKEVSEHMMTTLEAIYVSFTQLVNWLMYLLPFGICGLLASSFSQVSIDVILSMLKFIIIALCSFVVLIILSVIVLRSRTGNFVETAKTFKEPAAIAFATANSLACLPSSLNTMQNKLGYDKENVDLLIPLTFSLCRIGPTVYFALATIFVAQLYEVNLGVSELLIVVVGSMLAGIASAGSSGIALLSLLAIVLAPLGLPFEAVIILFIVIDPIVAPFRVFTIVVSACAVTAMIMPKQTRKSDNEQVKIFNES</sequence>
<dbReference type="eggNOG" id="COG1301">
    <property type="taxonomic scope" value="Bacteria"/>
</dbReference>
<evidence type="ECO:0000256" key="7">
    <source>
        <dbReference type="SAM" id="Phobius"/>
    </source>
</evidence>
<feature type="transmembrane region" description="Helical" evidence="7">
    <location>
        <begin position="343"/>
        <end position="363"/>
    </location>
</feature>
<dbReference type="OrthoDB" id="9766690at2"/>
<evidence type="ECO:0000256" key="1">
    <source>
        <dbReference type="ARBA" id="ARBA00004651"/>
    </source>
</evidence>
<keyword evidence="6 7" id="KW-0472">Membrane</keyword>
<feature type="transmembrane region" description="Helical" evidence="7">
    <location>
        <begin position="402"/>
        <end position="421"/>
    </location>
</feature>
<dbReference type="Pfam" id="PF00375">
    <property type="entry name" value="SDF"/>
    <property type="match status" value="1"/>
</dbReference>
<dbReference type="PRINTS" id="PR00173">
    <property type="entry name" value="EDTRNSPORT"/>
</dbReference>
<keyword evidence="4 7" id="KW-0812">Transmembrane</keyword>
<evidence type="ECO:0000313" key="8">
    <source>
        <dbReference type="EMBL" id="GAB56092.1"/>
    </source>
</evidence>
<dbReference type="RefSeq" id="WP_006005867.1">
    <property type="nucleotide sequence ID" value="NZ_BAET01000020.1"/>
</dbReference>
<feature type="transmembrane region" description="Helical" evidence="7">
    <location>
        <begin position="370"/>
        <end position="396"/>
    </location>
</feature>
<reference evidence="8 9" key="2">
    <citation type="journal article" date="2017" name="Antonie Van Leeuwenhoek">
        <title>Rhizobium rhizosphaerae sp. nov., a novel species isolated from rice rhizosphere.</title>
        <authorList>
            <person name="Zhao J.J."/>
            <person name="Zhang J."/>
            <person name="Zhang R.J."/>
            <person name="Zhang C.W."/>
            <person name="Yin H.Q."/>
            <person name="Zhang X.X."/>
        </authorList>
    </citation>
    <scope>NUCLEOTIDE SEQUENCE [LARGE SCALE GENOMIC DNA]</scope>
    <source>
        <strain evidence="8 9">ACAM 611</strain>
    </source>
</reference>
<dbReference type="STRING" id="56804.BAE46_07005"/>
<protein>
    <recommendedName>
        <fullName evidence="10">Sodium:dicarboxylate symporter</fullName>
    </recommendedName>
</protein>
<keyword evidence="2" id="KW-0813">Transport</keyword>
<organism evidence="8 9">
    <name type="scientific">Glaciecola punicea ACAM 611</name>
    <dbReference type="NCBI Taxonomy" id="1121923"/>
    <lineage>
        <taxon>Bacteria</taxon>
        <taxon>Pseudomonadati</taxon>
        <taxon>Pseudomonadota</taxon>
        <taxon>Gammaproteobacteria</taxon>
        <taxon>Alteromonadales</taxon>
        <taxon>Alteromonadaceae</taxon>
        <taxon>Glaciecola</taxon>
    </lineage>
</organism>
<keyword evidence="3" id="KW-1003">Cell membrane</keyword>
<evidence type="ECO:0008006" key="10">
    <source>
        <dbReference type="Google" id="ProtNLM"/>
    </source>
</evidence>
<feature type="transmembrane region" description="Helical" evidence="7">
    <location>
        <begin position="161"/>
        <end position="188"/>
    </location>
</feature>
<feature type="transmembrane region" description="Helical" evidence="7">
    <location>
        <begin position="313"/>
        <end position="337"/>
    </location>
</feature>
<proteinExistence type="predicted"/>
<gene>
    <name evidence="8" type="ORF">GPUN_1977</name>
</gene>
<evidence type="ECO:0000256" key="6">
    <source>
        <dbReference type="ARBA" id="ARBA00023136"/>
    </source>
</evidence>
<dbReference type="PANTHER" id="PTHR42865:SF7">
    <property type="entry name" value="PROTON_GLUTAMATE-ASPARTATE SYMPORTER"/>
    <property type="match status" value="1"/>
</dbReference>
<dbReference type="GO" id="GO:0015293">
    <property type="term" value="F:symporter activity"/>
    <property type="evidence" value="ECO:0007669"/>
    <property type="project" value="UniProtKB-KW"/>
</dbReference>
<dbReference type="AlphaFoldDB" id="H5TCR5"/>
<evidence type="ECO:0000313" key="9">
    <source>
        <dbReference type="Proteomes" id="UP000053586"/>
    </source>
</evidence>
<accession>H5TCR5</accession>
<evidence type="ECO:0000256" key="2">
    <source>
        <dbReference type="ARBA" id="ARBA00022448"/>
    </source>
</evidence>
<dbReference type="InterPro" id="IPR036458">
    <property type="entry name" value="Na:dicarbo_symporter_sf"/>
</dbReference>
<feature type="transmembrane region" description="Helical" evidence="7">
    <location>
        <begin position="12"/>
        <end position="33"/>
    </location>
</feature>
<dbReference type="EMBL" id="BAET01000020">
    <property type="protein sequence ID" value="GAB56092.1"/>
    <property type="molecule type" value="Genomic_DNA"/>
</dbReference>
<feature type="transmembrane region" description="Helical" evidence="7">
    <location>
        <begin position="45"/>
        <end position="64"/>
    </location>
</feature>
<dbReference type="SUPFAM" id="SSF118215">
    <property type="entry name" value="Proton glutamate symport protein"/>
    <property type="match status" value="1"/>
</dbReference>
<dbReference type="Proteomes" id="UP000053586">
    <property type="component" value="Unassembled WGS sequence"/>
</dbReference>
<feature type="transmembrane region" description="Helical" evidence="7">
    <location>
        <begin position="85"/>
        <end position="105"/>
    </location>
</feature>
<dbReference type="InterPro" id="IPR001991">
    <property type="entry name" value="Na-dicarboxylate_symporter"/>
</dbReference>